<dbReference type="EMBL" id="GBEZ01020142">
    <property type="protein sequence ID" value="JAC66498.1"/>
    <property type="molecule type" value="Transcribed_RNA"/>
</dbReference>
<gene>
    <name evidence="1" type="ORF">TSPGSL018_13502</name>
</gene>
<evidence type="ECO:0000313" key="1">
    <source>
        <dbReference type="EMBL" id="JAC66498.1"/>
    </source>
</evidence>
<reference evidence="1" key="1">
    <citation type="submission" date="2014-05" db="EMBL/GenBank/DDBJ databases">
        <title>The transcriptome of the halophilic microalga Tetraselmis sp. GSL018 isolated from the Great Salt Lake, Utah.</title>
        <authorList>
            <person name="Jinkerson R.E."/>
            <person name="D'Adamo S."/>
            <person name="Posewitz M.C."/>
        </authorList>
    </citation>
    <scope>NUCLEOTIDE SEQUENCE</scope>
    <source>
        <strain evidence="1">GSL018</strain>
    </source>
</reference>
<feature type="non-terminal residue" evidence="1">
    <location>
        <position position="1"/>
    </location>
</feature>
<proteinExistence type="predicted"/>
<accession>A0A061R3E3</accession>
<sequence>RLLEYEAIVLDTTRGSEGSDPEDRERLIREAEEVRAESEWRLRTTLSGRSEDAEDEFSAGALDLGSASLQPSFGSLPAAPRTYWRCDFEPWRYRELQDKVVELEGRLSEKIEQTRKGNDGCLPQHLDELFKAHVGMREILAKLADSQSMLQERQLKFEEAVAAKVLSSGATDPSYQGHSFKTFSNPDGYQSEHFTPQDRPQFEERVAANVLTPTALQASFAAWASGPSNNAYQNMNANQRWSDMTGVTPHWNDRFVQRVPMTEVTERGPPGAIPLTTLNRFAPPSWRAARGIPSGTAVVHFPTFGRTNRRQMALSQANLNTSPAEFSGIVDYVSSQGYATPNSLRLRNEDAAPLAAYQVEPRAKQ</sequence>
<name>A0A061R3E3_9CHLO</name>
<protein>
    <submittedName>
        <fullName evidence="1">Uncharacterized protein</fullName>
    </submittedName>
</protein>
<dbReference type="AlphaFoldDB" id="A0A061R3E3"/>
<organism evidence="1">
    <name type="scientific">Tetraselmis sp. GSL018</name>
    <dbReference type="NCBI Taxonomy" id="582737"/>
    <lineage>
        <taxon>Eukaryota</taxon>
        <taxon>Viridiplantae</taxon>
        <taxon>Chlorophyta</taxon>
        <taxon>core chlorophytes</taxon>
        <taxon>Chlorodendrophyceae</taxon>
        <taxon>Chlorodendrales</taxon>
        <taxon>Chlorodendraceae</taxon>
        <taxon>Tetraselmis</taxon>
    </lineage>
</organism>